<evidence type="ECO:0008006" key="4">
    <source>
        <dbReference type="Google" id="ProtNLM"/>
    </source>
</evidence>
<reference evidence="2 3" key="1">
    <citation type="submission" date="2016-10" db="EMBL/GenBank/DDBJ databases">
        <authorList>
            <person name="Varghese N."/>
            <person name="Submissions S."/>
        </authorList>
    </citation>
    <scope>NUCLEOTIDE SEQUENCE [LARGE SCALE GENOMIC DNA]</scope>
    <source>
        <strain evidence="2 3">DSM 9169</strain>
    </source>
</reference>
<organism evidence="2 3">
    <name type="scientific">Schaalia radingae</name>
    <dbReference type="NCBI Taxonomy" id="131110"/>
    <lineage>
        <taxon>Bacteria</taxon>
        <taxon>Bacillati</taxon>
        <taxon>Actinomycetota</taxon>
        <taxon>Actinomycetes</taxon>
        <taxon>Actinomycetales</taxon>
        <taxon>Actinomycetaceae</taxon>
        <taxon>Schaalia</taxon>
    </lineage>
</organism>
<keyword evidence="3" id="KW-1185">Reference proteome</keyword>
<proteinExistence type="predicted"/>
<sequence>MQLRIHGRASNVTAESSVGGVLKAFRARAVTGAALMSLVTLAGCSSNMPVGSDAAGSDSNAAGKGAGASESETKAVEEYNLKFAACMREAGVNVPDDLQNYGPGEDFGVDANAWNTAVQGCWEKVGDSPTAGADSEMTDQEFDRLVRVAQCLRQDGYHVEDPVRGQGIRLNDVPPAAISQCFDKADAANASNTGTENTK</sequence>
<feature type="compositionally biased region" description="Low complexity" evidence="1">
    <location>
        <begin position="52"/>
        <end position="70"/>
    </location>
</feature>
<gene>
    <name evidence="2" type="ORF">SAMN04489714_1891</name>
</gene>
<dbReference type="EMBL" id="LT629792">
    <property type="protein sequence ID" value="SDU05597.1"/>
    <property type="molecule type" value="Genomic_DNA"/>
</dbReference>
<evidence type="ECO:0000256" key="1">
    <source>
        <dbReference type="SAM" id="MobiDB-lite"/>
    </source>
</evidence>
<dbReference type="Proteomes" id="UP000198976">
    <property type="component" value="Chromosome I"/>
</dbReference>
<protein>
    <recommendedName>
        <fullName evidence="4">Lipoprotein</fullName>
    </recommendedName>
</protein>
<accession>A0ABY0VBI0</accession>
<evidence type="ECO:0000313" key="3">
    <source>
        <dbReference type="Proteomes" id="UP000198976"/>
    </source>
</evidence>
<feature type="region of interest" description="Disordered" evidence="1">
    <location>
        <begin position="52"/>
        <end position="71"/>
    </location>
</feature>
<name>A0ABY0VBI0_9ACTO</name>
<evidence type="ECO:0000313" key="2">
    <source>
        <dbReference type="EMBL" id="SDU05597.1"/>
    </source>
</evidence>